<sequence length="312" mass="32982">MSKFGFVFPGQGSQKLGMLNELSEKHPSIKATFDIASEVLQRDAWEIAQVDSENLLDRTDITQPLLLAASVAIWQAWQEAGGARPTILAGHSLGEYSALVCAEAIGLKDALKLVNRRGLYMQNAVPPGTGKMAAIVGLDDDAIVRACDAVAQGEIVSPANFNSKGQTVIAGHAAAVERAMAACKEAGAKRALPLNVSVPSHCELMRPAAEELALDLEAIKFSKPKIAVVQNSTAAIVSDPAQIKANLISQLYLPVQWVDSVGAIAEFGASRLVECGPGKVLCGLIKRIDSDIICMGSEDPLDFDSAVAQLPR</sequence>
<keyword evidence="3 6" id="KW-0808">Transferase</keyword>
<dbReference type="InterPro" id="IPR004410">
    <property type="entry name" value="Malonyl_CoA-ACP_transAc_FabD"/>
</dbReference>
<evidence type="ECO:0000256" key="4">
    <source>
        <dbReference type="ARBA" id="ARBA00023315"/>
    </source>
</evidence>
<comment type="caution">
    <text evidence="9">The sequence shown here is derived from an EMBL/GenBank/DDBJ whole genome shotgun (WGS) entry which is preliminary data.</text>
</comment>
<dbReference type="PIRSF" id="PIRSF000446">
    <property type="entry name" value="Mct"/>
    <property type="match status" value="1"/>
</dbReference>
<dbReference type="GO" id="GO:0006633">
    <property type="term" value="P:fatty acid biosynthetic process"/>
    <property type="evidence" value="ECO:0007669"/>
    <property type="project" value="TreeGrafter"/>
</dbReference>
<dbReference type="EMBL" id="LIBB01000083">
    <property type="protein sequence ID" value="KRO72271.1"/>
    <property type="molecule type" value="Genomic_DNA"/>
</dbReference>
<feature type="active site" evidence="7">
    <location>
        <position position="92"/>
    </location>
</feature>
<evidence type="ECO:0000313" key="9">
    <source>
        <dbReference type="EMBL" id="KRO72271.1"/>
    </source>
</evidence>
<evidence type="ECO:0000256" key="7">
    <source>
        <dbReference type="PIRSR" id="PIRSR000446-1"/>
    </source>
</evidence>
<feature type="active site" evidence="7">
    <location>
        <position position="201"/>
    </location>
</feature>
<dbReference type="InterPro" id="IPR016035">
    <property type="entry name" value="Acyl_Trfase/lysoPLipase"/>
</dbReference>
<dbReference type="NCBIfam" id="TIGR00128">
    <property type="entry name" value="fabD"/>
    <property type="match status" value="1"/>
</dbReference>
<dbReference type="GO" id="GO:0004314">
    <property type="term" value="F:[acyl-carrier-protein] S-malonyltransferase activity"/>
    <property type="evidence" value="ECO:0007669"/>
    <property type="project" value="UniProtKB-EC"/>
</dbReference>
<evidence type="ECO:0000256" key="1">
    <source>
        <dbReference type="ARBA" id="ARBA00013258"/>
    </source>
</evidence>
<comment type="catalytic activity">
    <reaction evidence="5 6">
        <text>holo-[ACP] + malonyl-CoA = malonyl-[ACP] + CoA</text>
        <dbReference type="Rhea" id="RHEA:41792"/>
        <dbReference type="Rhea" id="RHEA-COMP:9623"/>
        <dbReference type="Rhea" id="RHEA-COMP:9685"/>
        <dbReference type="ChEBI" id="CHEBI:57287"/>
        <dbReference type="ChEBI" id="CHEBI:57384"/>
        <dbReference type="ChEBI" id="CHEBI:64479"/>
        <dbReference type="ChEBI" id="CHEBI:78449"/>
        <dbReference type="EC" id="2.3.1.39"/>
    </reaction>
</comment>
<dbReference type="GO" id="GO:0005829">
    <property type="term" value="C:cytosol"/>
    <property type="evidence" value="ECO:0007669"/>
    <property type="project" value="TreeGrafter"/>
</dbReference>
<dbReference type="Proteomes" id="UP000051934">
    <property type="component" value="Unassembled WGS sequence"/>
</dbReference>
<dbReference type="SMART" id="SM00827">
    <property type="entry name" value="PKS_AT"/>
    <property type="match status" value="1"/>
</dbReference>
<evidence type="ECO:0000256" key="5">
    <source>
        <dbReference type="ARBA" id="ARBA00048462"/>
    </source>
</evidence>
<dbReference type="PANTHER" id="PTHR42681">
    <property type="entry name" value="MALONYL-COA-ACYL CARRIER PROTEIN TRANSACYLASE, MITOCHONDRIAL"/>
    <property type="match status" value="1"/>
</dbReference>
<organism evidence="9 10">
    <name type="scientific">OM182 bacterium BACL3 MAG-120507-bin80</name>
    <dbReference type="NCBI Taxonomy" id="1655577"/>
    <lineage>
        <taxon>Bacteria</taxon>
        <taxon>Pseudomonadati</taxon>
        <taxon>Pseudomonadota</taxon>
        <taxon>Gammaproteobacteria</taxon>
        <taxon>OMG group</taxon>
        <taxon>OM182 clade</taxon>
    </lineage>
</organism>
<dbReference type="InterPro" id="IPR016036">
    <property type="entry name" value="Malonyl_transacylase_ACP-bd"/>
</dbReference>
<evidence type="ECO:0000259" key="8">
    <source>
        <dbReference type="SMART" id="SM00827"/>
    </source>
</evidence>
<proteinExistence type="inferred from homology"/>
<keyword evidence="4 6" id="KW-0012">Acyltransferase</keyword>
<dbReference type="PANTHER" id="PTHR42681:SF1">
    <property type="entry name" value="MALONYL-COA-ACYL CARRIER PROTEIN TRANSACYLASE, MITOCHONDRIAL"/>
    <property type="match status" value="1"/>
</dbReference>
<dbReference type="InterPro" id="IPR024925">
    <property type="entry name" value="Malonyl_CoA-ACP_transAc"/>
</dbReference>
<dbReference type="AlphaFoldDB" id="A0A0R2SBL1"/>
<dbReference type="SUPFAM" id="SSF55048">
    <property type="entry name" value="Probable ACP-binding domain of malonyl-CoA ACP transacylase"/>
    <property type="match status" value="1"/>
</dbReference>
<comment type="similarity">
    <text evidence="6">Belongs to the fabD family.</text>
</comment>
<evidence type="ECO:0000313" key="10">
    <source>
        <dbReference type="Proteomes" id="UP000051934"/>
    </source>
</evidence>
<dbReference type="SUPFAM" id="SSF52151">
    <property type="entry name" value="FabD/lysophospholipase-like"/>
    <property type="match status" value="1"/>
</dbReference>
<name>A0A0R2SBL1_9GAMM</name>
<dbReference type="Pfam" id="PF00698">
    <property type="entry name" value="Acyl_transf_1"/>
    <property type="match status" value="1"/>
</dbReference>
<evidence type="ECO:0000256" key="2">
    <source>
        <dbReference type="ARBA" id="ARBA00018953"/>
    </source>
</evidence>
<dbReference type="InterPro" id="IPR014043">
    <property type="entry name" value="Acyl_transferase_dom"/>
</dbReference>
<accession>A0A0R2SBL1</accession>
<feature type="domain" description="Malonyl-CoA:ACP transacylase (MAT)" evidence="8">
    <location>
        <begin position="7"/>
        <end position="301"/>
    </location>
</feature>
<dbReference type="InterPro" id="IPR001227">
    <property type="entry name" value="Ac_transferase_dom_sf"/>
</dbReference>
<dbReference type="FunFam" id="3.30.70.250:FF:000001">
    <property type="entry name" value="Malonyl CoA-acyl carrier protein transacylase"/>
    <property type="match status" value="1"/>
</dbReference>
<dbReference type="InterPro" id="IPR050858">
    <property type="entry name" value="Mal-CoA-ACP_Trans/PKS_FabD"/>
</dbReference>
<dbReference type="EC" id="2.3.1.39" evidence="1 6"/>
<dbReference type="Gene3D" id="3.40.366.10">
    <property type="entry name" value="Malonyl-Coenzyme A Acyl Carrier Protein, domain 2"/>
    <property type="match status" value="1"/>
</dbReference>
<reference evidence="9 10" key="1">
    <citation type="submission" date="2015-10" db="EMBL/GenBank/DDBJ databases">
        <title>Metagenome-Assembled Genomes uncover a global brackish microbiome.</title>
        <authorList>
            <person name="Hugerth L.W."/>
            <person name="Larsson J."/>
            <person name="Alneberg J."/>
            <person name="Lindh M.V."/>
            <person name="Legrand C."/>
            <person name="Pinhassi J."/>
            <person name="Andersson A.F."/>
        </authorList>
    </citation>
    <scope>NUCLEOTIDE SEQUENCE [LARGE SCALE GENOMIC DNA]</scope>
    <source>
        <strain evidence="9">BACL4 MAG-120507-bin80</strain>
    </source>
</reference>
<dbReference type="Gene3D" id="3.30.70.250">
    <property type="entry name" value="Malonyl-CoA ACP transacylase, ACP-binding"/>
    <property type="match status" value="1"/>
</dbReference>
<evidence type="ECO:0000256" key="6">
    <source>
        <dbReference type="PIRNR" id="PIRNR000446"/>
    </source>
</evidence>
<gene>
    <name evidence="9" type="ORF">ABR69_11355</name>
</gene>
<protein>
    <recommendedName>
        <fullName evidence="2 6">Malonyl CoA-acyl carrier protein transacylase</fullName>
        <ecNumber evidence="1 6">2.3.1.39</ecNumber>
    </recommendedName>
</protein>
<evidence type="ECO:0000256" key="3">
    <source>
        <dbReference type="ARBA" id="ARBA00022679"/>
    </source>
</evidence>